<feature type="transmembrane region" description="Helical" evidence="1">
    <location>
        <begin position="391"/>
        <end position="414"/>
    </location>
</feature>
<evidence type="ECO:0000313" key="3">
    <source>
        <dbReference type="Proteomes" id="UP001501094"/>
    </source>
</evidence>
<gene>
    <name evidence="2" type="ORF">GCM10009751_03230</name>
</gene>
<protein>
    <recommendedName>
        <fullName evidence="4">HupE / UreJ protein</fullName>
    </recommendedName>
</protein>
<feature type="transmembrane region" description="Helical" evidence="1">
    <location>
        <begin position="312"/>
        <end position="330"/>
    </location>
</feature>
<keyword evidence="1" id="KW-0472">Membrane</keyword>
<organism evidence="2 3">
    <name type="scientific">Myceligenerans crystallogenes</name>
    <dbReference type="NCBI Taxonomy" id="316335"/>
    <lineage>
        <taxon>Bacteria</taxon>
        <taxon>Bacillati</taxon>
        <taxon>Actinomycetota</taxon>
        <taxon>Actinomycetes</taxon>
        <taxon>Micrococcales</taxon>
        <taxon>Promicromonosporaceae</taxon>
        <taxon>Myceligenerans</taxon>
    </lineage>
</organism>
<dbReference type="EMBL" id="BAAANL010000001">
    <property type="protein sequence ID" value="GAA1850274.1"/>
    <property type="molecule type" value="Genomic_DNA"/>
</dbReference>
<feature type="transmembrane region" description="Helical" evidence="1">
    <location>
        <begin position="356"/>
        <end position="379"/>
    </location>
</feature>
<evidence type="ECO:0000256" key="1">
    <source>
        <dbReference type="SAM" id="Phobius"/>
    </source>
</evidence>
<keyword evidence="1" id="KW-0812">Transmembrane</keyword>
<comment type="caution">
    <text evidence="2">The sequence shown here is derived from an EMBL/GenBank/DDBJ whole genome shotgun (WGS) entry which is preliminary data.</text>
</comment>
<feature type="transmembrane region" description="Helical" evidence="1">
    <location>
        <begin position="426"/>
        <end position="444"/>
    </location>
</feature>
<evidence type="ECO:0008006" key="4">
    <source>
        <dbReference type="Google" id="ProtNLM"/>
    </source>
</evidence>
<proteinExistence type="predicted"/>
<reference evidence="2 3" key="1">
    <citation type="journal article" date="2019" name="Int. J. Syst. Evol. Microbiol.">
        <title>The Global Catalogue of Microorganisms (GCM) 10K type strain sequencing project: providing services to taxonomists for standard genome sequencing and annotation.</title>
        <authorList>
            <consortium name="The Broad Institute Genomics Platform"/>
            <consortium name="The Broad Institute Genome Sequencing Center for Infectious Disease"/>
            <person name="Wu L."/>
            <person name="Ma J."/>
        </authorList>
    </citation>
    <scope>NUCLEOTIDE SEQUENCE [LARGE SCALE GENOMIC DNA]</scope>
    <source>
        <strain evidence="2 3">JCM 14326</strain>
    </source>
</reference>
<accession>A0ABN2N461</accession>
<dbReference type="Pfam" id="PF13795">
    <property type="entry name" value="HupE_UreJ_2"/>
    <property type="match status" value="1"/>
</dbReference>
<name>A0ABN2N461_9MICO</name>
<dbReference type="InterPro" id="IPR032809">
    <property type="entry name" value="Put_HupE_UreJ"/>
</dbReference>
<sequence length="450" mass="47955">MLADRSARFSRTIPGQFRDRPRAAVLMFTPRDDSARVRSQTTWSRVSRVALIVPAVLALAGLLPSGPAAAHGFSSTVYAEASQVPAHPDVVRTRLDLEYDLLVVSTAEHADAPGFFEDGLLLDGAPPEDDVALAALTRHEDAVLRYVTERFTVTTPAGPCVPSLAGEPRMTVRESVPYARVVVDHACPPPGDAEPGHTLRSELFGAAEGYVPEGTTTLVEGELDGRAVSAALDAGTAEFSTGRSPLAEAWEFFVLGAEHLLLGPDHLLFLLALITGERRLRTLVLTATAFTAAHSVTFLLAAVGAVSAPAALVEPVIAASIAVLSGRQVWRFAARRRRVVPAPEPEPRARAPRAGWWRIALVFAFGLVHGLGFAGALGIDEPFSWPLLGSLLVFNLGIEVVQVVVIVVVFPLLALLARRSPVARGWTTAVAMALVTAVALVWFVQRTLPA</sequence>
<evidence type="ECO:0000313" key="2">
    <source>
        <dbReference type="EMBL" id="GAA1850274.1"/>
    </source>
</evidence>
<keyword evidence="3" id="KW-1185">Reference proteome</keyword>
<dbReference type="Proteomes" id="UP001501094">
    <property type="component" value="Unassembled WGS sequence"/>
</dbReference>
<keyword evidence="1" id="KW-1133">Transmembrane helix</keyword>
<feature type="transmembrane region" description="Helical" evidence="1">
    <location>
        <begin position="283"/>
        <end position="306"/>
    </location>
</feature>